<gene>
    <name evidence="2" type="ORF">PXEA_LOCUS23242</name>
</gene>
<comment type="caution">
    <text evidence="2">The sequence shown here is derived from an EMBL/GenBank/DDBJ whole genome shotgun (WGS) entry which is preliminary data.</text>
</comment>
<accession>A0A3S5AI36</accession>
<proteinExistence type="predicted"/>
<keyword evidence="1" id="KW-1133">Transmembrane helix</keyword>
<sequence>MAPLQQSPASMFHENNRTVVDNATDADTRPAFGGARSPWNYARFELAYGELHVYFTAILLGTIILCTIVGNVFVVAAIILERNLQVSRATKHTFHAL</sequence>
<evidence type="ECO:0000256" key="1">
    <source>
        <dbReference type="SAM" id="Phobius"/>
    </source>
</evidence>
<keyword evidence="1" id="KW-0812">Transmembrane</keyword>
<keyword evidence="3" id="KW-1185">Reference proteome</keyword>
<keyword evidence="1" id="KW-0472">Membrane</keyword>
<dbReference type="OrthoDB" id="6268839at2759"/>
<dbReference type="Proteomes" id="UP000784294">
    <property type="component" value="Unassembled WGS sequence"/>
</dbReference>
<feature type="transmembrane region" description="Helical" evidence="1">
    <location>
        <begin position="53"/>
        <end position="80"/>
    </location>
</feature>
<evidence type="ECO:0000313" key="3">
    <source>
        <dbReference type="Proteomes" id="UP000784294"/>
    </source>
</evidence>
<dbReference type="AlphaFoldDB" id="A0A3S5AI36"/>
<evidence type="ECO:0000313" key="2">
    <source>
        <dbReference type="EMBL" id="VEL29802.1"/>
    </source>
</evidence>
<reference evidence="2" key="1">
    <citation type="submission" date="2018-11" db="EMBL/GenBank/DDBJ databases">
        <authorList>
            <consortium name="Pathogen Informatics"/>
        </authorList>
    </citation>
    <scope>NUCLEOTIDE SEQUENCE</scope>
</reference>
<name>A0A3S5AI36_9PLAT</name>
<organism evidence="2 3">
    <name type="scientific">Protopolystoma xenopodis</name>
    <dbReference type="NCBI Taxonomy" id="117903"/>
    <lineage>
        <taxon>Eukaryota</taxon>
        <taxon>Metazoa</taxon>
        <taxon>Spiralia</taxon>
        <taxon>Lophotrochozoa</taxon>
        <taxon>Platyhelminthes</taxon>
        <taxon>Monogenea</taxon>
        <taxon>Polyopisthocotylea</taxon>
        <taxon>Polystomatidea</taxon>
        <taxon>Polystomatidae</taxon>
        <taxon>Protopolystoma</taxon>
    </lineage>
</organism>
<dbReference type="EMBL" id="CAAALY010106363">
    <property type="protein sequence ID" value="VEL29802.1"/>
    <property type="molecule type" value="Genomic_DNA"/>
</dbReference>
<evidence type="ECO:0008006" key="4">
    <source>
        <dbReference type="Google" id="ProtNLM"/>
    </source>
</evidence>
<protein>
    <recommendedName>
        <fullName evidence="4">G-protein coupled receptors family 1 profile domain-containing protein</fullName>
    </recommendedName>
</protein>